<keyword evidence="1" id="KW-0812">Transmembrane</keyword>
<reference evidence="3" key="1">
    <citation type="submission" date="2017-04" db="EMBL/GenBank/DDBJ databases">
        <title>Function of individual gut microbiota members based on whole genome sequencing of pure cultures obtained from chicken caecum.</title>
        <authorList>
            <person name="Medvecky M."/>
            <person name="Cejkova D."/>
            <person name="Polansky O."/>
            <person name="Karasova D."/>
            <person name="Kubasova T."/>
            <person name="Cizek A."/>
            <person name="Rychlik I."/>
        </authorList>
    </citation>
    <scope>NUCLEOTIDE SEQUENCE [LARGE SCALE GENOMIC DNA]</scope>
    <source>
        <strain evidence="3">An179</strain>
    </source>
</reference>
<dbReference type="EMBL" id="NFKL01000003">
    <property type="protein sequence ID" value="OUP60147.1"/>
    <property type="molecule type" value="Genomic_DNA"/>
</dbReference>
<keyword evidence="1" id="KW-0472">Membrane</keyword>
<name>A0A1Y4LU67_9FIRM</name>
<dbReference type="AlphaFoldDB" id="A0A1Y4LU67"/>
<accession>A0A1Y4LU67</accession>
<organism evidence="2 3">
    <name type="scientific">Butyricicoccus pullicaecorum</name>
    <dbReference type="NCBI Taxonomy" id="501571"/>
    <lineage>
        <taxon>Bacteria</taxon>
        <taxon>Bacillati</taxon>
        <taxon>Bacillota</taxon>
        <taxon>Clostridia</taxon>
        <taxon>Eubacteriales</taxon>
        <taxon>Butyricicoccaceae</taxon>
        <taxon>Butyricicoccus</taxon>
    </lineage>
</organism>
<keyword evidence="1" id="KW-1133">Transmembrane helix</keyword>
<sequence length="83" mass="9213">MNYRTAYWLSILLWLAGFILLILGGISALSARVQWPMYLGFLVIVAGIATDLLFYRCPHCGKSLTSVRGSIPSFCPFCGRPLD</sequence>
<protein>
    <submittedName>
        <fullName evidence="2">Uncharacterized protein</fullName>
    </submittedName>
</protein>
<comment type="caution">
    <text evidence="2">The sequence shown here is derived from an EMBL/GenBank/DDBJ whole genome shotgun (WGS) entry which is preliminary data.</text>
</comment>
<dbReference type="STRING" id="501571.GCA_900143195_02964"/>
<evidence type="ECO:0000256" key="1">
    <source>
        <dbReference type="SAM" id="Phobius"/>
    </source>
</evidence>
<feature type="transmembrane region" description="Helical" evidence="1">
    <location>
        <begin position="35"/>
        <end position="55"/>
    </location>
</feature>
<evidence type="ECO:0000313" key="3">
    <source>
        <dbReference type="Proteomes" id="UP000195326"/>
    </source>
</evidence>
<proteinExistence type="predicted"/>
<feature type="transmembrane region" description="Helical" evidence="1">
    <location>
        <begin position="7"/>
        <end position="29"/>
    </location>
</feature>
<gene>
    <name evidence="2" type="ORF">B5F15_02495</name>
</gene>
<dbReference type="RefSeq" id="WP_087414273.1">
    <property type="nucleotide sequence ID" value="NZ_NFKL01000003.1"/>
</dbReference>
<evidence type="ECO:0000313" key="2">
    <source>
        <dbReference type="EMBL" id="OUP60147.1"/>
    </source>
</evidence>
<dbReference type="Proteomes" id="UP000195326">
    <property type="component" value="Unassembled WGS sequence"/>
</dbReference>